<evidence type="ECO:0000256" key="1">
    <source>
        <dbReference type="SAM" id="MobiDB-lite"/>
    </source>
</evidence>
<reference evidence="2 3" key="1">
    <citation type="submission" date="2020-03" db="EMBL/GenBank/DDBJ databases">
        <title>Isolation and identification of active actinomycetes.</title>
        <authorList>
            <person name="Sun X."/>
        </authorList>
    </citation>
    <scope>NUCLEOTIDE SEQUENCE [LARGE SCALE GENOMIC DNA]</scope>
    <source>
        <strain evidence="2 3">NEAU-D13</strain>
    </source>
</reference>
<keyword evidence="3" id="KW-1185">Reference proteome</keyword>
<gene>
    <name evidence="2" type="ORF">G7043_29740</name>
</gene>
<accession>A0A7C9RUE3</accession>
<organism evidence="2 3">
    <name type="scientific">Lentzea alba</name>
    <dbReference type="NCBI Taxonomy" id="2714351"/>
    <lineage>
        <taxon>Bacteria</taxon>
        <taxon>Bacillati</taxon>
        <taxon>Actinomycetota</taxon>
        <taxon>Actinomycetes</taxon>
        <taxon>Pseudonocardiales</taxon>
        <taxon>Pseudonocardiaceae</taxon>
        <taxon>Lentzea</taxon>
    </lineage>
</organism>
<protein>
    <submittedName>
        <fullName evidence="2">Uncharacterized protein</fullName>
    </submittedName>
</protein>
<dbReference type="EMBL" id="JAAMPJ010000009">
    <property type="protein sequence ID" value="NGY63109.1"/>
    <property type="molecule type" value="Genomic_DNA"/>
</dbReference>
<dbReference type="RefSeq" id="WP_166051208.1">
    <property type="nucleotide sequence ID" value="NZ_JAAMPJ010000009.1"/>
</dbReference>
<sequence length="173" mass="18630">MTSETNIINNVVYLDGRQAASPATLADTFRMLERQADSVAWIATSSVSCTCSWVPISCSPCGTTTHRTWPACGADGRDDSGDRAAQQVQCRGTEAGGELPGALKQDPDRASASASIRDHVRRPGRQLCALLGQRYGEEGEHTAGCQETTRNTTSVASERRHHLTWLCSEFTTG</sequence>
<evidence type="ECO:0000313" key="2">
    <source>
        <dbReference type="EMBL" id="NGY63109.1"/>
    </source>
</evidence>
<evidence type="ECO:0000313" key="3">
    <source>
        <dbReference type="Proteomes" id="UP000481360"/>
    </source>
</evidence>
<feature type="region of interest" description="Disordered" evidence="1">
    <location>
        <begin position="93"/>
        <end position="117"/>
    </location>
</feature>
<dbReference type="AlphaFoldDB" id="A0A7C9RUE3"/>
<name>A0A7C9RUE3_9PSEU</name>
<proteinExistence type="predicted"/>
<dbReference type="Proteomes" id="UP000481360">
    <property type="component" value="Unassembled WGS sequence"/>
</dbReference>
<comment type="caution">
    <text evidence="2">The sequence shown here is derived from an EMBL/GenBank/DDBJ whole genome shotgun (WGS) entry which is preliminary data.</text>
</comment>